<dbReference type="EMBL" id="JBHTBD010000009">
    <property type="protein sequence ID" value="MFC7296263.1"/>
    <property type="molecule type" value="Genomic_DNA"/>
</dbReference>
<evidence type="ECO:0000313" key="1">
    <source>
        <dbReference type="EMBL" id="MFC7296263.1"/>
    </source>
</evidence>
<dbReference type="InterPro" id="IPR009553">
    <property type="entry name" value="DUF1173"/>
</dbReference>
<evidence type="ECO:0000313" key="2">
    <source>
        <dbReference type="Proteomes" id="UP001596506"/>
    </source>
</evidence>
<name>A0ABW2IZD0_9GAMM</name>
<protein>
    <submittedName>
        <fullName evidence="1">DUF1173 family protein</fullName>
    </submittedName>
</protein>
<sequence>MAQVAFILNDQLVPTDHPERQALLASAYSTRARPLCGCKDPGLPLYVSKVDDDSFLVKRMPFTGPQHDPKCDCYEIPPELSGRGALGQKAIEEDQDGGITKLRLDFSLSKRGTAPIASPIKGQSTQAPTTKSDPAKLSVRSLLHLLYEDAGLNRWSPRMAGKRNWFVVRKYMLEAAEGKISGRKAIVDSLLIPEPFSVEHKDDILRRRARFFSDLKATAKNQPMGLMIGEVKAFEPARFGHRMIIKHMPDVPIYLADDIYRRMGKNYGTELAFFAEDAQIHLLCITTFTRSATGNLQADTLSLMTVDAQWLPFENREELDLVEKYRATGRYFTKCLRYNLKSTEVLASILLTDTETPTAVYLYPDVCDPAYQEKLDWVLTNSELPYELINPNASSA</sequence>
<dbReference type="Pfam" id="PF06666">
    <property type="entry name" value="DUF1173"/>
    <property type="match status" value="1"/>
</dbReference>
<keyword evidence="2" id="KW-1185">Reference proteome</keyword>
<gene>
    <name evidence="1" type="ORF">ACFQQA_16210</name>
</gene>
<dbReference type="RefSeq" id="WP_100689759.1">
    <property type="nucleotide sequence ID" value="NZ_JBHTBD010000009.1"/>
</dbReference>
<proteinExistence type="predicted"/>
<dbReference type="Proteomes" id="UP001596506">
    <property type="component" value="Unassembled WGS sequence"/>
</dbReference>
<reference evidence="2" key="1">
    <citation type="journal article" date="2019" name="Int. J. Syst. Evol. Microbiol.">
        <title>The Global Catalogue of Microorganisms (GCM) 10K type strain sequencing project: providing services to taxonomists for standard genome sequencing and annotation.</title>
        <authorList>
            <consortium name="The Broad Institute Genomics Platform"/>
            <consortium name="The Broad Institute Genome Sequencing Center for Infectious Disease"/>
            <person name="Wu L."/>
            <person name="Ma J."/>
        </authorList>
    </citation>
    <scope>NUCLEOTIDE SEQUENCE [LARGE SCALE GENOMIC DNA]</scope>
    <source>
        <strain evidence="2">CCUG 60559</strain>
    </source>
</reference>
<organism evidence="1 2">
    <name type="scientific">Marinobacter aromaticivorans</name>
    <dbReference type="NCBI Taxonomy" id="1494078"/>
    <lineage>
        <taxon>Bacteria</taxon>
        <taxon>Pseudomonadati</taxon>
        <taxon>Pseudomonadota</taxon>
        <taxon>Gammaproteobacteria</taxon>
        <taxon>Pseudomonadales</taxon>
        <taxon>Marinobacteraceae</taxon>
        <taxon>Marinobacter</taxon>
    </lineage>
</organism>
<accession>A0ABW2IZD0</accession>
<comment type="caution">
    <text evidence="1">The sequence shown here is derived from an EMBL/GenBank/DDBJ whole genome shotgun (WGS) entry which is preliminary data.</text>
</comment>